<dbReference type="Pfam" id="PF00096">
    <property type="entry name" value="zf-C2H2"/>
    <property type="match status" value="1"/>
</dbReference>
<dbReference type="PROSITE" id="PS50157">
    <property type="entry name" value="ZINC_FINGER_C2H2_2"/>
    <property type="match status" value="3"/>
</dbReference>
<name>A0A9P5XQQ9_9AGAR</name>
<dbReference type="InterPro" id="IPR013087">
    <property type="entry name" value="Znf_C2H2_type"/>
</dbReference>
<dbReference type="InterPro" id="IPR050806">
    <property type="entry name" value="pacC/RIM101"/>
</dbReference>
<dbReference type="PROSITE" id="PS00028">
    <property type="entry name" value="ZINC_FINGER_C2H2_1"/>
    <property type="match status" value="3"/>
</dbReference>
<evidence type="ECO:0000256" key="8">
    <source>
        <dbReference type="ARBA" id="ARBA00038089"/>
    </source>
</evidence>
<keyword evidence="4" id="KW-0677">Repeat</keyword>
<feature type="region of interest" description="Disordered" evidence="10">
    <location>
        <begin position="557"/>
        <end position="627"/>
    </location>
</feature>
<evidence type="ECO:0000256" key="4">
    <source>
        <dbReference type="ARBA" id="ARBA00022737"/>
    </source>
</evidence>
<organism evidence="12 13">
    <name type="scientific">Macrolepiota fuliginosa MF-IS2</name>
    <dbReference type="NCBI Taxonomy" id="1400762"/>
    <lineage>
        <taxon>Eukaryota</taxon>
        <taxon>Fungi</taxon>
        <taxon>Dikarya</taxon>
        <taxon>Basidiomycota</taxon>
        <taxon>Agaricomycotina</taxon>
        <taxon>Agaricomycetes</taxon>
        <taxon>Agaricomycetidae</taxon>
        <taxon>Agaricales</taxon>
        <taxon>Agaricineae</taxon>
        <taxon>Agaricaceae</taxon>
        <taxon>Macrolepiota</taxon>
    </lineage>
</organism>
<evidence type="ECO:0000256" key="10">
    <source>
        <dbReference type="SAM" id="MobiDB-lite"/>
    </source>
</evidence>
<feature type="compositionally biased region" description="Low complexity" evidence="10">
    <location>
        <begin position="518"/>
        <end position="530"/>
    </location>
</feature>
<comment type="similarity">
    <text evidence="8">Belongs to the pacC/RIM101 family.</text>
</comment>
<keyword evidence="7" id="KW-0539">Nucleus</keyword>
<comment type="caution">
    <text evidence="12">The sequence shown here is derived from an EMBL/GenBank/DDBJ whole genome shotgun (WGS) entry which is preliminary data.</text>
</comment>
<dbReference type="OrthoDB" id="6155966at2759"/>
<dbReference type="PANTHER" id="PTHR47257:SF1">
    <property type="entry name" value="PH-RESPONSE TRANSCRIPTION FACTOR PACC_RIM101"/>
    <property type="match status" value="1"/>
</dbReference>
<evidence type="ECO:0000256" key="7">
    <source>
        <dbReference type="ARBA" id="ARBA00023242"/>
    </source>
</evidence>
<dbReference type="AlphaFoldDB" id="A0A9P5XQQ9"/>
<comment type="subcellular location">
    <subcellularLocation>
        <location evidence="1">Nucleus</location>
    </subcellularLocation>
</comment>
<dbReference type="Gene3D" id="3.30.160.60">
    <property type="entry name" value="Classic Zinc Finger"/>
    <property type="match status" value="2"/>
</dbReference>
<feature type="region of interest" description="Disordered" evidence="10">
    <location>
        <begin position="368"/>
        <end position="396"/>
    </location>
</feature>
<dbReference type="Proteomes" id="UP000807342">
    <property type="component" value="Unassembled WGS sequence"/>
</dbReference>
<feature type="region of interest" description="Disordered" evidence="10">
    <location>
        <begin position="500"/>
        <end position="537"/>
    </location>
</feature>
<evidence type="ECO:0000259" key="11">
    <source>
        <dbReference type="PROSITE" id="PS50157"/>
    </source>
</evidence>
<protein>
    <recommendedName>
        <fullName evidence="11">C2H2-type domain-containing protein</fullName>
    </recommendedName>
</protein>
<evidence type="ECO:0000256" key="5">
    <source>
        <dbReference type="ARBA" id="ARBA00022771"/>
    </source>
</evidence>
<feature type="compositionally biased region" description="Basic and acidic residues" evidence="10">
    <location>
        <begin position="24"/>
        <end position="34"/>
    </location>
</feature>
<proteinExistence type="inferred from homology"/>
<gene>
    <name evidence="12" type="ORF">P691DRAFT_656786</name>
</gene>
<keyword evidence="5 9" id="KW-0863">Zinc-finger</keyword>
<keyword evidence="2" id="KW-0678">Repressor</keyword>
<keyword evidence="3" id="KW-0479">Metal-binding</keyword>
<feature type="domain" description="C2H2-type" evidence="11">
    <location>
        <begin position="111"/>
        <end position="138"/>
    </location>
</feature>
<dbReference type="GO" id="GO:0008270">
    <property type="term" value="F:zinc ion binding"/>
    <property type="evidence" value="ECO:0007669"/>
    <property type="project" value="UniProtKB-KW"/>
</dbReference>
<accession>A0A9P5XQQ9</accession>
<feature type="region of interest" description="Disordered" evidence="10">
    <location>
        <begin position="159"/>
        <end position="226"/>
    </location>
</feature>
<dbReference type="InterPro" id="IPR036236">
    <property type="entry name" value="Znf_C2H2_sf"/>
</dbReference>
<evidence type="ECO:0000256" key="1">
    <source>
        <dbReference type="ARBA" id="ARBA00004123"/>
    </source>
</evidence>
<evidence type="ECO:0000256" key="2">
    <source>
        <dbReference type="ARBA" id="ARBA00022491"/>
    </source>
</evidence>
<dbReference type="EMBL" id="MU151056">
    <property type="protein sequence ID" value="KAF9454061.1"/>
    <property type="molecule type" value="Genomic_DNA"/>
</dbReference>
<dbReference type="SMART" id="SM00355">
    <property type="entry name" value="ZnF_C2H2"/>
    <property type="match status" value="3"/>
</dbReference>
<sequence>MSSPSATTSENPSQPHSGSPSPAVRDHLPQDDSKAAQSASELAAFRCLWLECTQNFTDPETLYNHLCNDHIGRKSTNNLCLTCKWKDCGTTCAKRDHITSHLRVHTPLKPHVCEICKKSFKRPQDLKKHEKIHTEEHHMQHKHSKAITVADPLYVQRVRGDSAPRGSDNKLVAASKPPSANLALRPAVSRSKPQSTTSDAHYGLLPTPSPELAHPSAHPHHPSHDMFMPNQSLSSWEVLRPEGPSSVSVGSKRSHDYGSGVEEFFTDMKKRRVNPSYDPRMAERLNDLVYSQHPAGTPAGFNPRSVSLDIRTPEELAAVNEFLVTLGRDVSNSVRHTVHGSNSHSGLSPNYFDAANLTQLGLAGMPGLPGSHDFSGDQPYHHSSNGSYSSRSASVSGSYPNVYPTMEAPMKYGGNYPAGRRTSAQYQGYGSHYQHPTPPLDGGSPHSTVSTPVTTTPPQVPLSVSDFDFQRPLRGVPHVAHLAPPEYSLKSTRPIVTLKSVPSADRPTPLEPRLPLAQSLSGSHSQSGPSNHKLASISKPGSLYPLLTSGDKRVTLPPLSTIYRSPSPPSPTRRHFTSHSRESTPSSTDSSPGTRHTVLPSFKSFASPAFSSSKQQERVSEDQLASGVGMMDLEKQNRISLGQRKEHAELILDLLVTINNNFKRKYGPPKSLPPLAVPAKVSRDVEMTAA</sequence>
<evidence type="ECO:0000313" key="13">
    <source>
        <dbReference type="Proteomes" id="UP000807342"/>
    </source>
</evidence>
<feature type="compositionally biased region" description="Low complexity" evidence="10">
    <location>
        <begin position="583"/>
        <end position="614"/>
    </location>
</feature>
<dbReference type="FunFam" id="3.30.160.60:FF:002343">
    <property type="entry name" value="Zinc finger protein 33A"/>
    <property type="match status" value="1"/>
</dbReference>
<keyword evidence="6" id="KW-0862">Zinc</keyword>
<keyword evidence="13" id="KW-1185">Reference proteome</keyword>
<dbReference type="GO" id="GO:0045944">
    <property type="term" value="P:positive regulation of transcription by RNA polymerase II"/>
    <property type="evidence" value="ECO:0007669"/>
    <property type="project" value="TreeGrafter"/>
</dbReference>
<feature type="domain" description="C2H2-type" evidence="11">
    <location>
        <begin position="81"/>
        <end position="110"/>
    </location>
</feature>
<dbReference type="SUPFAM" id="SSF57667">
    <property type="entry name" value="beta-beta-alpha zinc fingers"/>
    <property type="match status" value="2"/>
</dbReference>
<feature type="domain" description="C2H2-type" evidence="11">
    <location>
        <begin position="45"/>
        <end position="75"/>
    </location>
</feature>
<feature type="compositionally biased region" description="Polar residues" evidence="10">
    <location>
        <begin position="1"/>
        <end position="20"/>
    </location>
</feature>
<evidence type="ECO:0000256" key="3">
    <source>
        <dbReference type="ARBA" id="ARBA00022723"/>
    </source>
</evidence>
<dbReference type="GO" id="GO:0005634">
    <property type="term" value="C:nucleus"/>
    <property type="evidence" value="ECO:0007669"/>
    <property type="project" value="UniProtKB-SubCell"/>
</dbReference>
<evidence type="ECO:0000313" key="12">
    <source>
        <dbReference type="EMBL" id="KAF9454061.1"/>
    </source>
</evidence>
<feature type="compositionally biased region" description="Low complexity" evidence="10">
    <location>
        <begin position="444"/>
        <end position="461"/>
    </location>
</feature>
<dbReference type="PANTHER" id="PTHR47257">
    <property type="entry name" value="PH-RESPONSE TRANSCRIPTION FACTOR PACC/RIM101"/>
    <property type="match status" value="1"/>
</dbReference>
<feature type="region of interest" description="Disordered" evidence="10">
    <location>
        <begin position="1"/>
        <end position="35"/>
    </location>
</feature>
<feature type="region of interest" description="Disordered" evidence="10">
    <location>
        <begin position="428"/>
        <end position="461"/>
    </location>
</feature>
<evidence type="ECO:0000256" key="6">
    <source>
        <dbReference type="ARBA" id="ARBA00022833"/>
    </source>
</evidence>
<evidence type="ECO:0000256" key="9">
    <source>
        <dbReference type="PROSITE-ProRule" id="PRU00042"/>
    </source>
</evidence>
<reference evidence="12" key="1">
    <citation type="submission" date="2020-11" db="EMBL/GenBank/DDBJ databases">
        <authorList>
            <consortium name="DOE Joint Genome Institute"/>
            <person name="Ahrendt S."/>
            <person name="Riley R."/>
            <person name="Andreopoulos W."/>
            <person name="Labutti K."/>
            <person name="Pangilinan J."/>
            <person name="Ruiz-Duenas F.J."/>
            <person name="Barrasa J.M."/>
            <person name="Sanchez-Garcia M."/>
            <person name="Camarero S."/>
            <person name="Miyauchi S."/>
            <person name="Serrano A."/>
            <person name="Linde D."/>
            <person name="Babiker R."/>
            <person name="Drula E."/>
            <person name="Ayuso-Fernandez I."/>
            <person name="Pacheco R."/>
            <person name="Padilla G."/>
            <person name="Ferreira P."/>
            <person name="Barriuso J."/>
            <person name="Kellner H."/>
            <person name="Castanera R."/>
            <person name="Alfaro M."/>
            <person name="Ramirez L."/>
            <person name="Pisabarro A.G."/>
            <person name="Kuo A."/>
            <person name="Tritt A."/>
            <person name="Lipzen A."/>
            <person name="He G."/>
            <person name="Yan M."/>
            <person name="Ng V."/>
            <person name="Cullen D."/>
            <person name="Martin F."/>
            <person name="Rosso M.-N."/>
            <person name="Henrissat B."/>
            <person name="Hibbett D."/>
            <person name="Martinez A.T."/>
            <person name="Grigoriev I.V."/>
        </authorList>
    </citation>
    <scope>NUCLEOTIDE SEQUENCE</scope>
    <source>
        <strain evidence="12">MF-IS2</strain>
    </source>
</reference>
<feature type="compositionally biased region" description="Low complexity" evidence="10">
    <location>
        <begin position="383"/>
        <end position="396"/>
    </location>
</feature>